<dbReference type="OMA" id="MTITTHA"/>
<feature type="compositionally biased region" description="Polar residues" evidence="1">
    <location>
        <begin position="54"/>
        <end position="65"/>
    </location>
</feature>
<evidence type="ECO:0000313" key="4">
    <source>
        <dbReference type="Proteomes" id="UP000030669"/>
    </source>
</evidence>
<reference evidence="3 4" key="1">
    <citation type="journal article" date="2012" name="Science">
        <title>The Paleozoic origin of enzymatic lignin decomposition reconstructed from 31 fungal genomes.</title>
        <authorList>
            <person name="Floudas D."/>
            <person name="Binder M."/>
            <person name="Riley R."/>
            <person name="Barry K."/>
            <person name="Blanchette R.A."/>
            <person name="Henrissat B."/>
            <person name="Martinez A.T."/>
            <person name="Otillar R."/>
            <person name="Spatafora J.W."/>
            <person name="Yadav J.S."/>
            <person name="Aerts A."/>
            <person name="Benoit I."/>
            <person name="Boyd A."/>
            <person name="Carlson A."/>
            <person name="Copeland A."/>
            <person name="Coutinho P.M."/>
            <person name="de Vries R.P."/>
            <person name="Ferreira P."/>
            <person name="Findley K."/>
            <person name="Foster B."/>
            <person name="Gaskell J."/>
            <person name="Glotzer D."/>
            <person name="Gorecki P."/>
            <person name="Heitman J."/>
            <person name="Hesse C."/>
            <person name="Hori C."/>
            <person name="Igarashi K."/>
            <person name="Jurgens J.A."/>
            <person name="Kallen N."/>
            <person name="Kersten P."/>
            <person name="Kohler A."/>
            <person name="Kuees U."/>
            <person name="Kumar T.K.A."/>
            <person name="Kuo A."/>
            <person name="LaButti K."/>
            <person name="Larrondo L.F."/>
            <person name="Lindquist E."/>
            <person name="Ling A."/>
            <person name="Lombard V."/>
            <person name="Lucas S."/>
            <person name="Lundell T."/>
            <person name="Martin R."/>
            <person name="McLaughlin D.J."/>
            <person name="Morgenstern I."/>
            <person name="Morin E."/>
            <person name="Murat C."/>
            <person name="Nagy L.G."/>
            <person name="Nolan M."/>
            <person name="Ohm R.A."/>
            <person name="Patyshakuliyeva A."/>
            <person name="Rokas A."/>
            <person name="Ruiz-Duenas F.J."/>
            <person name="Sabat G."/>
            <person name="Salamov A."/>
            <person name="Samejima M."/>
            <person name="Schmutz J."/>
            <person name="Slot J.C."/>
            <person name="St John F."/>
            <person name="Stenlid J."/>
            <person name="Sun H."/>
            <person name="Sun S."/>
            <person name="Syed K."/>
            <person name="Tsang A."/>
            <person name="Wiebenga A."/>
            <person name="Young D."/>
            <person name="Pisabarro A."/>
            <person name="Eastwood D.C."/>
            <person name="Martin F."/>
            <person name="Cullen D."/>
            <person name="Grigoriev I.V."/>
            <person name="Hibbett D.S."/>
        </authorList>
    </citation>
    <scope>NUCLEOTIDE SEQUENCE [LARGE SCALE GENOMIC DNA]</scope>
    <source>
        <strain evidence="3 4">ATCC 11539</strain>
    </source>
</reference>
<dbReference type="eggNOG" id="ENOG502S2NY">
    <property type="taxonomic scope" value="Eukaryota"/>
</dbReference>
<accession>S7RWM6</accession>
<dbReference type="Pfam" id="PF13640">
    <property type="entry name" value="2OG-FeII_Oxy_3"/>
    <property type="match status" value="1"/>
</dbReference>
<dbReference type="InterPro" id="IPR044862">
    <property type="entry name" value="Pro_4_hyd_alph_FE2OG_OXY"/>
</dbReference>
<dbReference type="Gene3D" id="2.60.120.620">
    <property type="entry name" value="q2cbj1_9rhob like domain"/>
    <property type="match status" value="1"/>
</dbReference>
<dbReference type="HOGENOM" id="CLU_629404_0_0_1"/>
<evidence type="ECO:0000256" key="1">
    <source>
        <dbReference type="SAM" id="MobiDB-lite"/>
    </source>
</evidence>
<gene>
    <name evidence="3" type="ORF">GLOTRDRAFT_56168</name>
</gene>
<name>S7RWM6_GLOTA</name>
<feature type="region of interest" description="Disordered" evidence="1">
    <location>
        <begin position="1"/>
        <end position="121"/>
    </location>
</feature>
<evidence type="ECO:0000259" key="2">
    <source>
        <dbReference type="Pfam" id="PF13640"/>
    </source>
</evidence>
<organism evidence="3 4">
    <name type="scientific">Gloeophyllum trabeum (strain ATCC 11539 / FP-39264 / Madison 617)</name>
    <name type="common">Brown rot fungus</name>
    <dbReference type="NCBI Taxonomy" id="670483"/>
    <lineage>
        <taxon>Eukaryota</taxon>
        <taxon>Fungi</taxon>
        <taxon>Dikarya</taxon>
        <taxon>Basidiomycota</taxon>
        <taxon>Agaricomycotina</taxon>
        <taxon>Agaricomycetes</taxon>
        <taxon>Gloeophyllales</taxon>
        <taxon>Gloeophyllaceae</taxon>
        <taxon>Gloeophyllum</taxon>
    </lineage>
</organism>
<feature type="domain" description="Prolyl 4-hydroxylase alpha subunit Fe(2+) 2OG dioxygenase" evidence="2">
    <location>
        <begin position="242"/>
        <end position="329"/>
    </location>
</feature>
<dbReference type="KEGG" id="gtr:GLOTRDRAFT_56168"/>
<dbReference type="GeneID" id="19307092"/>
<keyword evidence="4" id="KW-1185">Reference proteome</keyword>
<dbReference type="PANTHER" id="PTHR33099">
    <property type="entry name" value="FE2OG DIOXYGENASE DOMAIN-CONTAINING PROTEIN"/>
    <property type="match status" value="1"/>
</dbReference>
<protein>
    <recommendedName>
        <fullName evidence="2">Prolyl 4-hydroxylase alpha subunit Fe(2+) 2OG dioxygenase domain-containing protein</fullName>
    </recommendedName>
</protein>
<sequence length="436" mass="47742">MDTSETKCKMEDEAQQFKAEPEESKSALSETARLVKAEPQENKSGVDDQKPLKSTENVEAQQDNMASWVKREVSQGLHADQESKNQMKEEQKGGEGEDEEDESKDDEEEDEGSVDNPSIDIRSDFQDALSGSLGFTGSFYVSKPAPNAPNPALQLADLGPIGLPLSQREAKVIASRCIQAPFGKAERTVVDTKVRDTWEMDASLVRFGNPAWQTYIQTVIRDVCQTLGVNFAASNPKCELYKLLLYETGSHFLPHKDTEKAPGMFATVVIVLPSQFTGGEVHVSHGSLSKVLDCSATSGYETTILSWYTDVTHEVKPITSGYRLALAYNLMHTTTAVGPALPSTDATADSLRHILRSWKHNQKNEDKASAPSKLVYLLEHRYGQEGLKGSSLKGKDAHILSLLNRLAEEQGFHIGLASVECHVTGCGDDYGGGRYG</sequence>
<dbReference type="EMBL" id="KB469298">
    <property type="protein sequence ID" value="EPQ57749.1"/>
    <property type="molecule type" value="Genomic_DNA"/>
</dbReference>
<dbReference type="RefSeq" id="XP_007862983.1">
    <property type="nucleotide sequence ID" value="XM_007864792.1"/>
</dbReference>
<dbReference type="PANTHER" id="PTHR33099:SF7">
    <property type="entry name" value="MYND-TYPE DOMAIN-CONTAINING PROTEIN"/>
    <property type="match status" value="1"/>
</dbReference>
<feature type="compositionally biased region" description="Basic and acidic residues" evidence="1">
    <location>
        <begin position="33"/>
        <end position="53"/>
    </location>
</feature>
<proteinExistence type="predicted"/>
<dbReference type="AlphaFoldDB" id="S7RWM6"/>
<evidence type="ECO:0000313" key="3">
    <source>
        <dbReference type="EMBL" id="EPQ57749.1"/>
    </source>
</evidence>
<dbReference type="OrthoDB" id="124582at2759"/>
<feature type="compositionally biased region" description="Basic and acidic residues" evidence="1">
    <location>
        <begin position="69"/>
        <end position="95"/>
    </location>
</feature>
<feature type="non-terminal residue" evidence="3">
    <location>
        <position position="436"/>
    </location>
</feature>
<feature type="compositionally biased region" description="Basic and acidic residues" evidence="1">
    <location>
        <begin position="1"/>
        <end position="12"/>
    </location>
</feature>
<feature type="compositionally biased region" description="Acidic residues" evidence="1">
    <location>
        <begin position="96"/>
        <end position="113"/>
    </location>
</feature>
<dbReference type="Proteomes" id="UP000030669">
    <property type="component" value="Unassembled WGS sequence"/>
</dbReference>